<keyword evidence="5" id="KW-0732">Signal</keyword>
<dbReference type="GO" id="GO:0008745">
    <property type="term" value="F:N-acetylmuramoyl-L-alanine amidase activity"/>
    <property type="evidence" value="ECO:0007669"/>
    <property type="project" value="UniProtKB-EC"/>
</dbReference>
<feature type="region of interest" description="Disordered" evidence="4">
    <location>
        <begin position="410"/>
        <end position="434"/>
    </location>
</feature>
<dbReference type="SUPFAM" id="SSF53187">
    <property type="entry name" value="Zn-dependent exopeptidases"/>
    <property type="match status" value="1"/>
</dbReference>
<gene>
    <name evidence="7" type="ORF">GXX24_13315</name>
</gene>
<feature type="domain" description="MurNAc-LAA" evidence="6">
    <location>
        <begin position="246"/>
        <end position="401"/>
    </location>
</feature>
<evidence type="ECO:0000313" key="7">
    <source>
        <dbReference type="EMBL" id="HHW35098.1"/>
    </source>
</evidence>
<proteinExistence type="predicted"/>
<dbReference type="Pfam" id="PF01520">
    <property type="entry name" value="Amidase_3"/>
    <property type="match status" value="1"/>
</dbReference>
<protein>
    <recommendedName>
        <fullName evidence="2">N-acetylmuramoyl-L-alanine amidase</fullName>
        <ecNumber evidence="2">3.5.1.28</ecNumber>
    </recommendedName>
</protein>
<evidence type="ECO:0000256" key="4">
    <source>
        <dbReference type="SAM" id="MobiDB-lite"/>
    </source>
</evidence>
<evidence type="ECO:0000256" key="5">
    <source>
        <dbReference type="SAM" id="SignalP"/>
    </source>
</evidence>
<name>A0A832PPD2_9RHOB</name>
<dbReference type="SMART" id="SM00646">
    <property type="entry name" value="Ami_3"/>
    <property type="match status" value="1"/>
</dbReference>
<dbReference type="CDD" id="cd02696">
    <property type="entry name" value="MurNAc-LAA"/>
    <property type="match status" value="1"/>
</dbReference>
<feature type="signal peptide" evidence="5">
    <location>
        <begin position="1"/>
        <end position="25"/>
    </location>
</feature>
<evidence type="ECO:0000256" key="2">
    <source>
        <dbReference type="ARBA" id="ARBA00011901"/>
    </source>
</evidence>
<evidence type="ECO:0000259" key="6">
    <source>
        <dbReference type="SMART" id="SM00646"/>
    </source>
</evidence>
<dbReference type="RefSeq" id="WP_303731069.1">
    <property type="nucleotide sequence ID" value="NZ_DULP01000209.1"/>
</dbReference>
<evidence type="ECO:0000313" key="8">
    <source>
        <dbReference type="Proteomes" id="UP000580830"/>
    </source>
</evidence>
<evidence type="ECO:0000256" key="3">
    <source>
        <dbReference type="ARBA" id="ARBA00022801"/>
    </source>
</evidence>
<accession>A0A832PPD2</accession>
<dbReference type="EMBL" id="DULP01000209">
    <property type="protein sequence ID" value="HHW35098.1"/>
    <property type="molecule type" value="Genomic_DNA"/>
</dbReference>
<feature type="compositionally biased region" description="Low complexity" evidence="4">
    <location>
        <begin position="410"/>
        <end position="419"/>
    </location>
</feature>
<evidence type="ECO:0000256" key="1">
    <source>
        <dbReference type="ARBA" id="ARBA00001561"/>
    </source>
</evidence>
<comment type="catalytic activity">
    <reaction evidence="1">
        <text>Hydrolyzes the link between N-acetylmuramoyl residues and L-amino acid residues in certain cell-wall glycopeptides.</text>
        <dbReference type="EC" id="3.5.1.28"/>
    </reaction>
</comment>
<organism evidence="7 8">
    <name type="scientific">Paracoccus solventivorans</name>
    <dbReference type="NCBI Taxonomy" id="53463"/>
    <lineage>
        <taxon>Bacteria</taxon>
        <taxon>Pseudomonadati</taxon>
        <taxon>Pseudomonadota</taxon>
        <taxon>Alphaproteobacteria</taxon>
        <taxon>Rhodobacterales</taxon>
        <taxon>Paracoccaceae</taxon>
        <taxon>Paracoccus</taxon>
    </lineage>
</organism>
<dbReference type="PANTHER" id="PTHR30404:SF0">
    <property type="entry name" value="N-ACETYLMURAMOYL-L-ALANINE AMIDASE AMIC"/>
    <property type="match status" value="1"/>
</dbReference>
<dbReference type="InterPro" id="IPR050695">
    <property type="entry name" value="N-acetylmuramoyl_amidase_3"/>
</dbReference>
<dbReference type="AlphaFoldDB" id="A0A832PPD2"/>
<dbReference type="Proteomes" id="UP000580830">
    <property type="component" value="Unassembled WGS sequence"/>
</dbReference>
<dbReference type="EC" id="3.5.1.28" evidence="2"/>
<dbReference type="GO" id="GO:0009253">
    <property type="term" value="P:peptidoglycan catabolic process"/>
    <property type="evidence" value="ECO:0007669"/>
    <property type="project" value="InterPro"/>
</dbReference>
<sequence>MLRLAAAVLLLAALAVVARPGPVVADTLAEVDQGRVMLGFEGRDRGRPRPIALTIGLSRAVAHAVAVIDAPPRLVVDLRDTEIPQVLPADDPEAEPDPDADPAAALVLRWGPAPQGGARAVLTLPGPMNLDSAQLTGGPAPTLSLRLVPVKPAEFRPRRDSLTVLRGLPEPADTARLPAVPAGERLLVVLDPGHGGIDPGAQVGGISEAALMLGFAREFAAVLRDRGIDAVLTREDDRFVPLEARTTIARAKGADLFISLHADALPAGEAAGAAIYTWDARSNDRAAQQLALLHDRSDMLAGLDLSDTDEDVSRALIDLARLDTQPRSADAARMLVAQMDAAGVEMHRVPIRGAAFSVLKSPDIPSVLIELGFLTDPDDRSNLFDPDWRARVAAALAAGIVDWAAAWTPAENPAETPAPGSGSKAPGSHKTPPG</sequence>
<feature type="chain" id="PRO_5032840608" description="N-acetylmuramoyl-L-alanine amidase" evidence="5">
    <location>
        <begin position="26"/>
        <end position="434"/>
    </location>
</feature>
<reference evidence="7 8" key="1">
    <citation type="journal article" date="2020" name="Biotechnol. Biofuels">
        <title>New insights from the biogas microbiome by comprehensive genome-resolved metagenomics of nearly 1600 species originating from multiple anaerobic digesters.</title>
        <authorList>
            <person name="Campanaro S."/>
            <person name="Treu L."/>
            <person name="Rodriguez-R L.M."/>
            <person name="Kovalovszki A."/>
            <person name="Ziels R.M."/>
            <person name="Maus I."/>
            <person name="Zhu X."/>
            <person name="Kougias P.G."/>
            <person name="Basile A."/>
            <person name="Luo G."/>
            <person name="Schluter A."/>
            <person name="Konstantinidis K.T."/>
            <person name="Angelidaki I."/>
        </authorList>
    </citation>
    <scope>NUCLEOTIDE SEQUENCE [LARGE SCALE GENOMIC DNA]</scope>
    <source>
        <strain evidence="7">AS04akNAM_125</strain>
    </source>
</reference>
<dbReference type="GO" id="GO:0030288">
    <property type="term" value="C:outer membrane-bounded periplasmic space"/>
    <property type="evidence" value="ECO:0007669"/>
    <property type="project" value="TreeGrafter"/>
</dbReference>
<dbReference type="PANTHER" id="PTHR30404">
    <property type="entry name" value="N-ACETYLMURAMOYL-L-ALANINE AMIDASE"/>
    <property type="match status" value="1"/>
</dbReference>
<comment type="caution">
    <text evidence="7">The sequence shown here is derived from an EMBL/GenBank/DDBJ whole genome shotgun (WGS) entry which is preliminary data.</text>
</comment>
<dbReference type="Gene3D" id="3.40.630.40">
    <property type="entry name" value="Zn-dependent exopeptidases"/>
    <property type="match status" value="1"/>
</dbReference>
<keyword evidence="3" id="KW-0378">Hydrolase</keyword>
<dbReference type="InterPro" id="IPR002508">
    <property type="entry name" value="MurNAc-LAA_cat"/>
</dbReference>